<evidence type="ECO:0000259" key="7">
    <source>
        <dbReference type="Pfam" id="PF17779"/>
    </source>
</evidence>
<proteinExistence type="predicted"/>
<dbReference type="InterPro" id="IPR041075">
    <property type="entry name" value="NOD1/2_WH"/>
</dbReference>
<dbReference type="Pfam" id="PF05729">
    <property type="entry name" value="NACHT"/>
    <property type="match status" value="1"/>
</dbReference>
<reference evidence="8" key="1">
    <citation type="submission" date="2019-04" db="EMBL/GenBank/DDBJ databases">
        <title>Genome assembly of Zosterops borbonicus 15179.</title>
        <authorList>
            <person name="Leroy T."/>
            <person name="Anselmetti Y."/>
            <person name="Tilak M.-K."/>
            <person name="Nabholz B."/>
        </authorList>
    </citation>
    <scope>NUCLEOTIDE SEQUENCE</scope>
    <source>
        <strain evidence="8">HGM_15179</strain>
        <tissue evidence="8">Muscle</tissue>
    </source>
</reference>
<evidence type="ECO:0000256" key="5">
    <source>
        <dbReference type="ARBA" id="ARBA00022840"/>
    </source>
</evidence>
<gene>
    <name evidence="8" type="ORF">HGM15179_005770</name>
</gene>
<evidence type="ECO:0000313" key="8">
    <source>
        <dbReference type="EMBL" id="TRZ21373.1"/>
    </source>
</evidence>
<organism evidence="8 9">
    <name type="scientific">Zosterops borbonicus</name>
    <dbReference type="NCBI Taxonomy" id="364589"/>
    <lineage>
        <taxon>Eukaryota</taxon>
        <taxon>Metazoa</taxon>
        <taxon>Chordata</taxon>
        <taxon>Craniata</taxon>
        <taxon>Vertebrata</taxon>
        <taxon>Euteleostomi</taxon>
        <taxon>Archelosauria</taxon>
        <taxon>Archosauria</taxon>
        <taxon>Dinosauria</taxon>
        <taxon>Saurischia</taxon>
        <taxon>Theropoda</taxon>
        <taxon>Coelurosauria</taxon>
        <taxon>Aves</taxon>
        <taxon>Neognathae</taxon>
        <taxon>Neoaves</taxon>
        <taxon>Telluraves</taxon>
        <taxon>Australaves</taxon>
        <taxon>Passeriformes</taxon>
        <taxon>Sylvioidea</taxon>
        <taxon>Zosteropidae</taxon>
        <taxon>Zosterops</taxon>
    </lineage>
</organism>
<dbReference type="InterPro" id="IPR050637">
    <property type="entry name" value="NLRP_innate_immun_reg"/>
</dbReference>
<dbReference type="EMBL" id="SWJQ01000127">
    <property type="protein sequence ID" value="TRZ21373.1"/>
    <property type="molecule type" value="Genomic_DNA"/>
</dbReference>
<evidence type="ECO:0000313" key="9">
    <source>
        <dbReference type="Proteomes" id="UP000796761"/>
    </source>
</evidence>
<dbReference type="AlphaFoldDB" id="A0A8K1GND8"/>
<protein>
    <submittedName>
        <fullName evidence="8">Uncharacterized protein</fullName>
    </submittedName>
</protein>
<feature type="domain" description="NOD1/2 winged helix" evidence="7">
    <location>
        <begin position="194"/>
        <end position="232"/>
    </location>
</feature>
<evidence type="ECO:0000256" key="3">
    <source>
        <dbReference type="ARBA" id="ARBA00022737"/>
    </source>
</evidence>
<evidence type="ECO:0000259" key="6">
    <source>
        <dbReference type="Pfam" id="PF05729"/>
    </source>
</evidence>
<dbReference type="InterPro" id="IPR007111">
    <property type="entry name" value="NACHT_NTPase"/>
</dbReference>
<comment type="caution">
    <text evidence="8">The sequence shown here is derived from an EMBL/GenBank/DDBJ whole genome shotgun (WGS) entry which is preliminary data.</text>
</comment>
<name>A0A8K1GND8_9PASS</name>
<dbReference type="PANTHER" id="PTHR45690:SF19">
    <property type="entry name" value="NACHT, LRR AND PYD DOMAINS-CONTAINING PROTEIN 3"/>
    <property type="match status" value="1"/>
</dbReference>
<evidence type="ECO:0000256" key="4">
    <source>
        <dbReference type="ARBA" id="ARBA00022741"/>
    </source>
</evidence>
<comment type="subcellular location">
    <subcellularLocation>
        <location evidence="1">Cytoplasm</location>
    </subcellularLocation>
</comment>
<keyword evidence="4" id="KW-0547">Nucleotide-binding</keyword>
<keyword evidence="9" id="KW-1185">Reference proteome</keyword>
<accession>A0A8K1GND8</accession>
<sequence>MEASVADLDPQPCPGLRVPAGKILDDHKRILFILDGFQALGLSLVQPKAGLSSDPREVKLLELSLMSLLKETVLPKASLLITVRSTALGILKGEYSMEILGFSAARRGEYFHRYFEKPSKTDMAYRFARGKEILYSWCVIPVRSWTICTILEQELCGKKNLLECSKASTGMMMFYLSQSLKHRDRDNTQILQQFLLQLCSLAAESMWKHKAVFEEKEVKDCGLDQPGLLSFLRQ</sequence>
<keyword evidence="5" id="KW-0067">ATP-binding</keyword>
<dbReference type="PANTHER" id="PTHR45690">
    <property type="entry name" value="NACHT, LRR AND PYD DOMAINS-CONTAINING PROTEIN 12"/>
    <property type="match status" value="1"/>
</dbReference>
<dbReference type="Pfam" id="PF17779">
    <property type="entry name" value="WHD_NOD2"/>
    <property type="match status" value="1"/>
</dbReference>
<keyword evidence="2" id="KW-0963">Cytoplasm</keyword>
<evidence type="ECO:0000256" key="1">
    <source>
        <dbReference type="ARBA" id="ARBA00004496"/>
    </source>
</evidence>
<feature type="domain" description="NACHT" evidence="6">
    <location>
        <begin position="11"/>
        <end position="117"/>
    </location>
</feature>
<keyword evidence="3" id="KW-0677">Repeat</keyword>
<dbReference type="GO" id="GO:0005524">
    <property type="term" value="F:ATP binding"/>
    <property type="evidence" value="ECO:0007669"/>
    <property type="project" value="UniProtKB-KW"/>
</dbReference>
<dbReference type="GO" id="GO:0005737">
    <property type="term" value="C:cytoplasm"/>
    <property type="evidence" value="ECO:0007669"/>
    <property type="project" value="UniProtKB-SubCell"/>
</dbReference>
<evidence type="ECO:0000256" key="2">
    <source>
        <dbReference type="ARBA" id="ARBA00022490"/>
    </source>
</evidence>
<dbReference type="OrthoDB" id="120976at2759"/>
<dbReference type="Proteomes" id="UP000796761">
    <property type="component" value="Unassembled WGS sequence"/>
</dbReference>